<dbReference type="GO" id="GO:0016020">
    <property type="term" value="C:membrane"/>
    <property type="evidence" value="ECO:0007669"/>
    <property type="project" value="UniProtKB-SubCell"/>
</dbReference>
<feature type="transmembrane region" description="Helical" evidence="5">
    <location>
        <begin position="195"/>
        <end position="217"/>
    </location>
</feature>
<protein>
    <submittedName>
        <fullName evidence="7">NnrU protein</fullName>
    </submittedName>
</protein>
<evidence type="ECO:0000256" key="2">
    <source>
        <dbReference type="ARBA" id="ARBA00022692"/>
    </source>
</evidence>
<feature type="transmembrane region" description="Helical" evidence="5">
    <location>
        <begin position="35"/>
        <end position="56"/>
    </location>
</feature>
<dbReference type="Proteomes" id="UP000268844">
    <property type="component" value="Unassembled WGS sequence"/>
</dbReference>
<keyword evidence="2 5" id="KW-0812">Transmembrane</keyword>
<gene>
    <name evidence="7" type="ORF">DEVEQU_00879</name>
</gene>
<name>A0A3S4GG32_9HYPH</name>
<feature type="domain" description="NnrU" evidence="6">
    <location>
        <begin position="4"/>
        <end position="221"/>
    </location>
</feature>
<evidence type="ECO:0000313" key="8">
    <source>
        <dbReference type="Proteomes" id="UP000268844"/>
    </source>
</evidence>
<feature type="transmembrane region" description="Helical" evidence="5">
    <location>
        <begin position="137"/>
        <end position="155"/>
    </location>
</feature>
<keyword evidence="8" id="KW-1185">Reference proteome</keyword>
<evidence type="ECO:0000256" key="5">
    <source>
        <dbReference type="SAM" id="Phobius"/>
    </source>
</evidence>
<dbReference type="Pfam" id="PF07298">
    <property type="entry name" value="NnrU"/>
    <property type="match status" value="1"/>
</dbReference>
<reference evidence="7 8" key="1">
    <citation type="submission" date="2018-12" db="EMBL/GenBank/DDBJ databases">
        <authorList>
            <person name="Criscuolo A."/>
        </authorList>
    </citation>
    <scope>NUCLEOTIDE SEQUENCE [LARGE SCALE GENOMIC DNA]</scope>
    <source>
        <strain evidence="7">ACIP1116281</strain>
    </source>
</reference>
<sequence length="227" mass="24783">MTQFLLALAMFLALHSVPAIPAIRTVLVERLGRRAYLVLYSLVSLATLGWVFHAAFRLDYVPLWDPAPWQAWLALMASPIALFLLVTGLVSPNPASITFRRGDAAYGAITTVTRHPVLWGFLLWAINHLVANGDLRSLMLFGVFALFALFGMLMAERRGSKRNPAWNEITATTSIVPFAAVVAGRTRLRIDRAMIIGFIIALALTIWLLSGGHAAIFGADPLAMATA</sequence>
<dbReference type="PANTHER" id="PTHR35988:SF2">
    <property type="entry name" value="15-CIS-ZETA-CAROTENE ISOMERASE, CHLOROPLASTIC"/>
    <property type="match status" value="1"/>
</dbReference>
<evidence type="ECO:0000313" key="7">
    <source>
        <dbReference type="EMBL" id="VDS03751.1"/>
    </source>
</evidence>
<dbReference type="OrthoDB" id="7828645at2"/>
<organism evidence="7 8">
    <name type="scientific">Devosia equisanguinis</name>
    <dbReference type="NCBI Taxonomy" id="2490941"/>
    <lineage>
        <taxon>Bacteria</taxon>
        <taxon>Pseudomonadati</taxon>
        <taxon>Pseudomonadota</taxon>
        <taxon>Alphaproteobacteria</taxon>
        <taxon>Hyphomicrobiales</taxon>
        <taxon>Devosiaceae</taxon>
        <taxon>Devosia</taxon>
    </lineage>
</organism>
<dbReference type="GO" id="GO:0090471">
    <property type="term" value="F:9,15,9'-tri-cis-zeta-carotene isomerase activity"/>
    <property type="evidence" value="ECO:0007669"/>
    <property type="project" value="TreeGrafter"/>
</dbReference>
<keyword evidence="4 5" id="KW-0472">Membrane</keyword>
<dbReference type="AlphaFoldDB" id="A0A3S4GG32"/>
<evidence type="ECO:0000259" key="6">
    <source>
        <dbReference type="Pfam" id="PF07298"/>
    </source>
</evidence>
<proteinExistence type="predicted"/>
<evidence type="ECO:0000256" key="4">
    <source>
        <dbReference type="ARBA" id="ARBA00023136"/>
    </source>
</evidence>
<evidence type="ECO:0000256" key="1">
    <source>
        <dbReference type="ARBA" id="ARBA00004141"/>
    </source>
</evidence>
<comment type="subcellular location">
    <subcellularLocation>
        <location evidence="1">Membrane</location>
        <topology evidence="1">Multi-pass membrane protein</topology>
    </subcellularLocation>
</comment>
<dbReference type="EMBL" id="UZWD01000014">
    <property type="protein sequence ID" value="VDS03751.1"/>
    <property type="molecule type" value="Genomic_DNA"/>
</dbReference>
<dbReference type="RefSeq" id="WP_126149351.1">
    <property type="nucleotide sequence ID" value="NZ_JBHTMH010000004.1"/>
</dbReference>
<dbReference type="InterPro" id="IPR009915">
    <property type="entry name" value="NnrU_dom"/>
</dbReference>
<keyword evidence="3 5" id="KW-1133">Transmembrane helix</keyword>
<evidence type="ECO:0000256" key="3">
    <source>
        <dbReference type="ARBA" id="ARBA00022989"/>
    </source>
</evidence>
<accession>A0A3S4GG32</accession>
<feature type="transmembrane region" description="Helical" evidence="5">
    <location>
        <begin position="68"/>
        <end position="90"/>
    </location>
</feature>
<dbReference type="PANTHER" id="PTHR35988">
    <property type="entry name" value="15-CIS-ZETA-CAROTENE ISOMERASE, CHLOROPLASTIC"/>
    <property type="match status" value="1"/>
</dbReference>